<comment type="caution">
    <text evidence="1">The sequence shown here is derived from an EMBL/GenBank/DDBJ whole genome shotgun (WGS) entry which is preliminary data.</text>
</comment>
<protein>
    <submittedName>
        <fullName evidence="1">Uncharacterized protein</fullName>
    </submittedName>
</protein>
<dbReference type="AlphaFoldDB" id="A0A8T6QTI3"/>
<sequence length="46" mass="5075">MNSRPIAESAFPRFDLERLGRTRWPGTVALDGKATVTAIAFRNAVN</sequence>
<dbReference type="EMBL" id="JTHE02000003">
    <property type="protein sequence ID" value="NEV67932.1"/>
    <property type="molecule type" value="Genomic_DNA"/>
</dbReference>
<accession>A0A8T6QTI3</accession>
<reference evidence="1" key="2">
    <citation type="journal article" date="2015" name="Genome Announc.">
        <title>Draft Genome Sequence of Filamentous Marine Cyanobacterium Lyngbya confervoides Strain BDU141951.</title>
        <authorList>
            <person name="Chandrababunaidu M.M."/>
            <person name="Sen D."/>
            <person name="Tripathy S."/>
        </authorList>
    </citation>
    <scope>NUCLEOTIDE SEQUENCE</scope>
    <source>
        <strain evidence="1">BDU141951</strain>
    </source>
</reference>
<name>A0A8T6QTI3_9CYAN</name>
<reference evidence="1" key="3">
    <citation type="submission" date="2020-02" db="EMBL/GenBank/DDBJ databases">
        <authorList>
            <person name="Sarangi A.N."/>
            <person name="Ghosh S."/>
            <person name="Mukherjee M."/>
            <person name="Tripathy S."/>
        </authorList>
    </citation>
    <scope>NUCLEOTIDE SEQUENCE</scope>
    <source>
        <strain evidence="1">BDU141951</strain>
    </source>
</reference>
<organism evidence="1">
    <name type="scientific">Lyngbya confervoides BDU141951</name>
    <dbReference type="NCBI Taxonomy" id="1574623"/>
    <lineage>
        <taxon>Bacteria</taxon>
        <taxon>Bacillati</taxon>
        <taxon>Cyanobacteriota</taxon>
        <taxon>Cyanophyceae</taxon>
        <taxon>Oscillatoriophycideae</taxon>
        <taxon>Oscillatoriales</taxon>
        <taxon>Microcoleaceae</taxon>
        <taxon>Lyngbya</taxon>
    </lineage>
</organism>
<proteinExistence type="predicted"/>
<reference evidence="1" key="1">
    <citation type="submission" date="2014-11" db="EMBL/GenBank/DDBJ databases">
        <authorList>
            <person name="Malar M.C."/>
            <person name="Sen D."/>
            <person name="Tripathy S."/>
        </authorList>
    </citation>
    <scope>NUCLEOTIDE SEQUENCE</scope>
    <source>
        <strain evidence="1">BDU141951</strain>
    </source>
</reference>
<gene>
    <name evidence="1" type="ORF">QQ91_012495</name>
</gene>
<evidence type="ECO:0000313" key="1">
    <source>
        <dbReference type="EMBL" id="NEV67932.1"/>
    </source>
</evidence>